<dbReference type="GO" id="GO:0140359">
    <property type="term" value="F:ABC-type transporter activity"/>
    <property type="evidence" value="ECO:0007669"/>
    <property type="project" value="InterPro"/>
</dbReference>
<dbReference type="PROSITE" id="PS50929">
    <property type="entry name" value="ABC_TM1F"/>
    <property type="match status" value="1"/>
</dbReference>
<keyword evidence="4" id="KW-0067">ATP-binding</keyword>
<keyword evidence="11" id="KW-1185">Reference proteome</keyword>
<dbReference type="Pfam" id="PF00005">
    <property type="entry name" value="ABC_tran"/>
    <property type="match status" value="1"/>
</dbReference>
<dbReference type="GO" id="GO:0005886">
    <property type="term" value="C:plasma membrane"/>
    <property type="evidence" value="ECO:0007669"/>
    <property type="project" value="UniProtKB-SubCell"/>
</dbReference>
<dbReference type="InterPro" id="IPR036640">
    <property type="entry name" value="ABC1_TM_sf"/>
</dbReference>
<keyword evidence="5 7" id="KW-1133">Transmembrane helix</keyword>
<feature type="transmembrane region" description="Helical" evidence="7">
    <location>
        <begin position="153"/>
        <end position="174"/>
    </location>
</feature>
<comment type="caution">
    <text evidence="10">The sequence shown here is derived from an EMBL/GenBank/DDBJ whole genome shotgun (WGS) entry which is preliminary data.</text>
</comment>
<dbReference type="SUPFAM" id="SSF90123">
    <property type="entry name" value="ABC transporter transmembrane region"/>
    <property type="match status" value="1"/>
</dbReference>
<feature type="transmembrane region" description="Helical" evidence="7">
    <location>
        <begin position="50"/>
        <end position="69"/>
    </location>
</feature>
<dbReference type="InterPro" id="IPR011527">
    <property type="entry name" value="ABC1_TM_dom"/>
</dbReference>
<dbReference type="InterPro" id="IPR014216">
    <property type="entry name" value="ABC_transptr_CydD"/>
</dbReference>
<dbReference type="CDD" id="cd18584">
    <property type="entry name" value="ABC_6TM_AarD_CydD"/>
    <property type="match status" value="1"/>
</dbReference>
<name>A0A511N957_DEIC1</name>
<evidence type="ECO:0000259" key="8">
    <source>
        <dbReference type="PROSITE" id="PS50893"/>
    </source>
</evidence>
<dbReference type="GO" id="GO:0042883">
    <property type="term" value="P:cysteine transport"/>
    <property type="evidence" value="ECO:0007669"/>
    <property type="project" value="InterPro"/>
</dbReference>
<dbReference type="SUPFAM" id="SSF52540">
    <property type="entry name" value="P-loop containing nucleoside triphosphate hydrolases"/>
    <property type="match status" value="1"/>
</dbReference>
<dbReference type="GO" id="GO:0005524">
    <property type="term" value="F:ATP binding"/>
    <property type="evidence" value="ECO:0007669"/>
    <property type="project" value="UniProtKB-KW"/>
</dbReference>
<feature type="transmembrane region" description="Helical" evidence="7">
    <location>
        <begin position="12"/>
        <end position="38"/>
    </location>
</feature>
<evidence type="ECO:0000256" key="6">
    <source>
        <dbReference type="ARBA" id="ARBA00023136"/>
    </source>
</evidence>
<feature type="transmembrane region" description="Helical" evidence="7">
    <location>
        <begin position="232"/>
        <end position="257"/>
    </location>
</feature>
<dbReference type="EMBL" id="BJXB01000032">
    <property type="protein sequence ID" value="GEM49330.1"/>
    <property type="molecule type" value="Genomic_DNA"/>
</dbReference>
<dbReference type="RefSeq" id="WP_146889684.1">
    <property type="nucleotide sequence ID" value="NZ_BJXB01000032.1"/>
</dbReference>
<dbReference type="PANTHER" id="PTHR24221">
    <property type="entry name" value="ATP-BINDING CASSETTE SUB-FAMILY B"/>
    <property type="match status" value="1"/>
</dbReference>
<organism evidence="10 11">
    <name type="scientific">Deinococcus cellulosilyticus (strain DSM 18568 / NBRC 106333 / KACC 11606 / 5516J-15)</name>
    <dbReference type="NCBI Taxonomy" id="1223518"/>
    <lineage>
        <taxon>Bacteria</taxon>
        <taxon>Thermotogati</taxon>
        <taxon>Deinococcota</taxon>
        <taxon>Deinococci</taxon>
        <taxon>Deinococcales</taxon>
        <taxon>Deinococcaceae</taxon>
        <taxon>Deinococcus</taxon>
    </lineage>
</organism>
<dbReference type="OrthoDB" id="9806127at2"/>
<dbReference type="Gene3D" id="1.20.1560.10">
    <property type="entry name" value="ABC transporter type 1, transmembrane domain"/>
    <property type="match status" value="1"/>
</dbReference>
<evidence type="ECO:0000256" key="7">
    <source>
        <dbReference type="SAM" id="Phobius"/>
    </source>
</evidence>
<dbReference type="InterPro" id="IPR003439">
    <property type="entry name" value="ABC_transporter-like_ATP-bd"/>
</dbReference>
<dbReference type="InterPro" id="IPR003593">
    <property type="entry name" value="AAA+_ATPase"/>
</dbReference>
<feature type="transmembrane region" description="Helical" evidence="7">
    <location>
        <begin position="127"/>
        <end position="147"/>
    </location>
</feature>
<proteinExistence type="predicted"/>
<evidence type="ECO:0000256" key="2">
    <source>
        <dbReference type="ARBA" id="ARBA00022692"/>
    </source>
</evidence>
<dbReference type="GO" id="GO:0016887">
    <property type="term" value="F:ATP hydrolysis activity"/>
    <property type="evidence" value="ECO:0007669"/>
    <property type="project" value="InterPro"/>
</dbReference>
<evidence type="ECO:0000313" key="10">
    <source>
        <dbReference type="EMBL" id="GEM49330.1"/>
    </source>
</evidence>
<dbReference type="PROSITE" id="PS00211">
    <property type="entry name" value="ABC_TRANSPORTER_1"/>
    <property type="match status" value="1"/>
</dbReference>
<dbReference type="PANTHER" id="PTHR24221:SF654">
    <property type="entry name" value="ATP-BINDING CASSETTE SUB-FAMILY B MEMBER 6"/>
    <property type="match status" value="1"/>
</dbReference>
<gene>
    <name evidence="10" type="primary">cydD</name>
    <name evidence="10" type="ORF">DC3_49650</name>
</gene>
<evidence type="ECO:0000256" key="4">
    <source>
        <dbReference type="ARBA" id="ARBA00022840"/>
    </source>
</evidence>
<dbReference type="NCBIfam" id="TIGR02857">
    <property type="entry name" value="CydD"/>
    <property type="match status" value="1"/>
</dbReference>
<comment type="subcellular location">
    <subcellularLocation>
        <location evidence="1">Cell membrane</location>
        <topology evidence="1">Multi-pass membrane protein</topology>
    </subcellularLocation>
</comment>
<dbReference type="SMART" id="SM00382">
    <property type="entry name" value="AAA"/>
    <property type="match status" value="1"/>
</dbReference>
<evidence type="ECO:0000256" key="5">
    <source>
        <dbReference type="ARBA" id="ARBA00022989"/>
    </source>
</evidence>
<dbReference type="Proteomes" id="UP000321306">
    <property type="component" value="Unassembled WGS sequence"/>
</dbReference>
<reference evidence="10 11" key="1">
    <citation type="submission" date="2019-07" db="EMBL/GenBank/DDBJ databases">
        <title>Whole genome shotgun sequence of Deinococcus cellulosilyticus NBRC 106333.</title>
        <authorList>
            <person name="Hosoyama A."/>
            <person name="Uohara A."/>
            <person name="Ohji S."/>
            <person name="Ichikawa N."/>
        </authorList>
    </citation>
    <scope>NUCLEOTIDE SEQUENCE [LARGE SCALE GENOMIC DNA]</scope>
    <source>
        <strain evidence="10 11">NBRC 106333</strain>
    </source>
</reference>
<dbReference type="Gene3D" id="3.40.50.300">
    <property type="entry name" value="P-loop containing nucleotide triphosphate hydrolases"/>
    <property type="match status" value="1"/>
</dbReference>
<dbReference type="CDD" id="cd03228">
    <property type="entry name" value="ABCC_MRP_Like"/>
    <property type="match status" value="1"/>
</dbReference>
<dbReference type="InterPro" id="IPR039421">
    <property type="entry name" value="Type_1_exporter"/>
</dbReference>
<feature type="domain" description="ABC transmembrane type-1" evidence="9">
    <location>
        <begin position="15"/>
        <end position="288"/>
    </location>
</feature>
<evidence type="ECO:0000256" key="1">
    <source>
        <dbReference type="ARBA" id="ARBA00004651"/>
    </source>
</evidence>
<dbReference type="InterPro" id="IPR027417">
    <property type="entry name" value="P-loop_NTPase"/>
</dbReference>
<protein>
    <submittedName>
        <fullName evidence="10">Thiol reductant ABC exporter subunit CydD</fullName>
    </submittedName>
</protein>
<dbReference type="AlphaFoldDB" id="A0A511N957"/>
<keyword evidence="2 7" id="KW-0812">Transmembrane</keyword>
<evidence type="ECO:0000259" key="9">
    <source>
        <dbReference type="PROSITE" id="PS50929"/>
    </source>
</evidence>
<dbReference type="Pfam" id="PF00664">
    <property type="entry name" value="ABC_membrane"/>
    <property type="match status" value="1"/>
</dbReference>
<dbReference type="PROSITE" id="PS50893">
    <property type="entry name" value="ABC_TRANSPORTER_2"/>
    <property type="match status" value="1"/>
</dbReference>
<feature type="domain" description="ABC transporter" evidence="8">
    <location>
        <begin position="326"/>
        <end position="538"/>
    </location>
</feature>
<keyword evidence="3" id="KW-0547">Nucleotide-binding</keyword>
<sequence length="538" mass="59611">MKPFLTRAGTHQIAVTSALFAVLTTALTLVMWFCAARVLNAVLLELRQDWTLLLWIGVCWALRGTLQVLRDRVVFQQAQRIKTDWRQQLFQSQMQQNTEHHEQQVLGRTLSVLDEGIEQVSKFHERFLPVAASSPVLAGLVLVVMFTQDWVSALLVMVTGPLIILFMVLIGYAAQAYQEEQFSSLGLLSTHFVRTMRNLPIIRAYGWQHKALSELKSANSSLRVKTMQVLRVAFLSGFVLELGATLSTALVAVAIGVRVFEGKMEYLPALYVLLLTPEYFLSLRNLGSEHHAFMEARAVLPEVLRLDQPRKQAPERTEILQRPPEILLRNVSIARGTGMLLQGLNVSVPSGGLLNIAGPSGSGKTTLVSALLGMRDVAEGEILLAGHSVQLIHPDEWKARVAYVSQFPVFVSGTIRDNLQAGRPDATDPEMVESLKRTHLWEALQHRGGLDLPLSEGALNLSAGERARLALSRAFLKDAPLVVLDEPTAHLDPQTEERLIPILKDLMTDKTSVLITHRRALRFPGAKVLALSGETTHA</sequence>
<dbReference type="InterPro" id="IPR017871">
    <property type="entry name" value="ABC_transporter-like_CS"/>
</dbReference>
<accession>A0A511N957</accession>
<evidence type="ECO:0000313" key="11">
    <source>
        <dbReference type="Proteomes" id="UP000321306"/>
    </source>
</evidence>
<evidence type="ECO:0000256" key="3">
    <source>
        <dbReference type="ARBA" id="ARBA00022741"/>
    </source>
</evidence>
<keyword evidence="6 7" id="KW-0472">Membrane</keyword>